<evidence type="ECO:0000313" key="2">
    <source>
        <dbReference type="EMBL" id="NOU52207.1"/>
    </source>
</evidence>
<dbReference type="Gene3D" id="1.25.10.10">
    <property type="entry name" value="Leucine-rich Repeat Variant"/>
    <property type="match status" value="1"/>
</dbReference>
<dbReference type="EMBL" id="JABBPG010000008">
    <property type="protein sequence ID" value="NOU52207.1"/>
    <property type="molecule type" value="Genomic_DNA"/>
</dbReference>
<sequence>MYWLSVVIDTVDVIAFFVVENRSAVLGFIMAVLGILFAFQLPRKYVLSKLSFGTKQSLPIGFDDPEWLAGKDGLRARLRADIQTYVAAPKELGIFKLRSCLEDHTRPLVITGDGGLGKTRLALELYRASGFRGVLVQKHASLEDVKSIIEDARLNKCRTLLIIDYIEQMGSLYDGIHQAIISQSKGYAFLITTTRTLSNGSATMHGPVYLNSRACQEISLNDRLLLPWRKQVCEEILTNAKVPEPLRSQAIDSAVPLIATLVSYDFSNHGMTDNKSDKDDGYWLVKRLRRHIDDNLADEDFTCLLCLYPMNKAIREGLPKPLRKASDMLQRQGWVSTTGSGKAMQWHLGHDLLCDIPLVHFLVTEPDIVLRLEAIERLGEHAQSLQGDYNLAIALSRALKKIIMETPAQHIVPTLAASAQQIALTSKERDTALEMVDKSIYSLSLGLGEKLRIITELRGLSHFQVDELLSTFNEELETLIKLVKEHPEDIYLLISNASMGCEHAYNRLYSSYALTHYQQPYPPIGLTGKYIPDLYIIDGDITKLLDEFPADDGLSNDLRGWVAEKLYLSATSIKRDDLYHFVIERYKGSSNIELKFYAAKAMFAQSHDIAERDNNPDAYNKVIDLYRNDEHGEIRLQAAKAMFNQSNVIAQRDNNPDAYNDVIDLCRNDEHDEIRLRAVWAMFNQSVDIAQRDNNPDAYNKVIDLYRNDEHGEIRLQAAKAMFNQSHDIAKRDNNPDAYNKVIDLYRNDEHDEVRLRAVWAMFNQSADIAKRDNNPDAYNKIIDLYCDDEHDEIRLAVANAMFNQSNNIAKRDSNPDAYNKVIDLYRNDEHDEIRLQAAKAMFNQSDDIAQRDNNPNAYNAVIAAYAEDTSPAIQAKVQSARAARIGWSVVAQQYPQAIKLADKFLVDYATDCVNCSVVAFLAWLANRTQDNQQRYEKIAQGLGTQRTNWTFDEFAQLIATFPEQDKHYAYQAIERLEHSYEERPEPEAKGIPA</sequence>
<dbReference type="InterPro" id="IPR011989">
    <property type="entry name" value="ARM-like"/>
</dbReference>
<keyword evidence="3" id="KW-1185">Reference proteome</keyword>
<keyword evidence="1" id="KW-1133">Transmembrane helix</keyword>
<keyword evidence="1" id="KW-0472">Membrane</keyword>
<evidence type="ECO:0000313" key="3">
    <source>
        <dbReference type="Proteomes" id="UP000586305"/>
    </source>
</evidence>
<dbReference type="Proteomes" id="UP000586305">
    <property type="component" value="Unassembled WGS sequence"/>
</dbReference>
<dbReference type="SUPFAM" id="SSF52540">
    <property type="entry name" value="P-loop containing nucleoside triphosphate hydrolases"/>
    <property type="match status" value="1"/>
</dbReference>
<reference evidence="2 3" key="1">
    <citation type="submission" date="2020-04" db="EMBL/GenBank/DDBJ databases">
        <title>Pseudoalteromonas caenipelagi sp. nov., isolated from a tidal flat.</title>
        <authorList>
            <person name="Park S."/>
            <person name="Yoon J.-H."/>
        </authorList>
    </citation>
    <scope>NUCLEOTIDE SEQUENCE [LARGE SCALE GENOMIC DNA]</scope>
    <source>
        <strain evidence="2 3">JBTF-M23</strain>
    </source>
</reference>
<dbReference type="RefSeq" id="WP_171627265.1">
    <property type="nucleotide sequence ID" value="NZ_JABBPG010000008.1"/>
</dbReference>
<dbReference type="AlphaFoldDB" id="A0A849VKR9"/>
<dbReference type="InterPro" id="IPR016024">
    <property type="entry name" value="ARM-type_fold"/>
</dbReference>
<dbReference type="SUPFAM" id="SSF48371">
    <property type="entry name" value="ARM repeat"/>
    <property type="match status" value="1"/>
</dbReference>
<comment type="caution">
    <text evidence="2">The sequence shown here is derived from an EMBL/GenBank/DDBJ whole genome shotgun (WGS) entry which is preliminary data.</text>
</comment>
<dbReference type="InterPro" id="IPR027417">
    <property type="entry name" value="P-loop_NTPase"/>
</dbReference>
<organism evidence="2 3">
    <name type="scientific">Pseudoalteromonas caenipelagi</name>
    <dbReference type="NCBI Taxonomy" id="2726988"/>
    <lineage>
        <taxon>Bacteria</taxon>
        <taxon>Pseudomonadati</taxon>
        <taxon>Pseudomonadota</taxon>
        <taxon>Gammaproteobacteria</taxon>
        <taxon>Alteromonadales</taxon>
        <taxon>Pseudoalteromonadaceae</taxon>
        <taxon>Pseudoalteromonas</taxon>
    </lineage>
</organism>
<proteinExistence type="predicted"/>
<name>A0A849VKR9_9GAMM</name>
<feature type="transmembrane region" description="Helical" evidence="1">
    <location>
        <begin position="23"/>
        <end position="41"/>
    </location>
</feature>
<protein>
    <submittedName>
        <fullName evidence="2">HEAT repeat domain-containing protein</fullName>
    </submittedName>
</protein>
<accession>A0A849VKR9</accession>
<keyword evidence="1" id="KW-0812">Transmembrane</keyword>
<gene>
    <name evidence="2" type="ORF">HG263_16885</name>
</gene>
<dbReference type="CDD" id="cd01120">
    <property type="entry name" value="RecA-like_superfamily"/>
    <property type="match status" value="1"/>
</dbReference>
<evidence type="ECO:0000256" key="1">
    <source>
        <dbReference type="SAM" id="Phobius"/>
    </source>
</evidence>